<dbReference type="AlphaFoldDB" id="A0C6S4"/>
<protein>
    <submittedName>
        <fullName evidence="1">Uncharacterized protein</fullName>
    </submittedName>
</protein>
<sequence>MITIQQQSFQNFVLQYFTDIQSVMRQFLVLFQADNLAIANEIISIVQVYYFGVGTWYQLQ</sequence>
<gene>
    <name evidence="1" type="ORF">GSPATT00035620001</name>
</gene>
<organism evidence="1 2">
    <name type="scientific">Paramecium tetraurelia</name>
    <dbReference type="NCBI Taxonomy" id="5888"/>
    <lineage>
        <taxon>Eukaryota</taxon>
        <taxon>Sar</taxon>
        <taxon>Alveolata</taxon>
        <taxon>Ciliophora</taxon>
        <taxon>Intramacronucleata</taxon>
        <taxon>Oligohymenophorea</taxon>
        <taxon>Peniculida</taxon>
        <taxon>Parameciidae</taxon>
        <taxon>Paramecium</taxon>
    </lineage>
</organism>
<dbReference type="GeneID" id="5019673"/>
<keyword evidence="2" id="KW-1185">Reference proteome</keyword>
<evidence type="ECO:0000313" key="2">
    <source>
        <dbReference type="Proteomes" id="UP000000600"/>
    </source>
</evidence>
<accession>A0C6S4</accession>
<dbReference type="EMBL" id="CT868045">
    <property type="protein sequence ID" value="CAK66491.1"/>
    <property type="molecule type" value="Genomic_DNA"/>
</dbReference>
<dbReference type="InParanoid" id="A0C6S4"/>
<dbReference type="HOGENOM" id="CLU_2946612_0_0_1"/>
<reference evidence="1 2" key="1">
    <citation type="journal article" date="2006" name="Nature">
        <title>Global trends of whole-genome duplications revealed by the ciliate Paramecium tetraurelia.</title>
        <authorList>
            <consortium name="Genoscope"/>
            <person name="Aury J.-M."/>
            <person name="Jaillon O."/>
            <person name="Duret L."/>
            <person name="Noel B."/>
            <person name="Jubin C."/>
            <person name="Porcel B.M."/>
            <person name="Segurens B."/>
            <person name="Daubin V."/>
            <person name="Anthouard V."/>
            <person name="Aiach N."/>
            <person name="Arnaiz O."/>
            <person name="Billaut A."/>
            <person name="Beisson J."/>
            <person name="Blanc I."/>
            <person name="Bouhouche K."/>
            <person name="Camara F."/>
            <person name="Duharcourt S."/>
            <person name="Guigo R."/>
            <person name="Gogendeau D."/>
            <person name="Katinka M."/>
            <person name="Keller A.-M."/>
            <person name="Kissmehl R."/>
            <person name="Klotz C."/>
            <person name="Koll F."/>
            <person name="Le Moue A."/>
            <person name="Lepere C."/>
            <person name="Malinsky S."/>
            <person name="Nowacki M."/>
            <person name="Nowak J.K."/>
            <person name="Plattner H."/>
            <person name="Poulain J."/>
            <person name="Ruiz F."/>
            <person name="Serrano V."/>
            <person name="Zagulski M."/>
            <person name="Dessen P."/>
            <person name="Betermier M."/>
            <person name="Weissenbach J."/>
            <person name="Scarpelli C."/>
            <person name="Schachter V."/>
            <person name="Sperling L."/>
            <person name="Meyer E."/>
            <person name="Cohen J."/>
            <person name="Wincker P."/>
        </authorList>
    </citation>
    <scope>NUCLEOTIDE SEQUENCE [LARGE SCALE GENOMIC DNA]</scope>
    <source>
        <strain evidence="1 2">Stock d4-2</strain>
    </source>
</reference>
<evidence type="ECO:0000313" key="1">
    <source>
        <dbReference type="EMBL" id="CAK66491.1"/>
    </source>
</evidence>
<dbReference type="Proteomes" id="UP000000600">
    <property type="component" value="Unassembled WGS sequence"/>
</dbReference>
<dbReference type="RefSeq" id="XP_001433888.1">
    <property type="nucleotide sequence ID" value="XM_001433851.1"/>
</dbReference>
<dbReference type="KEGG" id="ptm:GSPATT00035620001"/>
<proteinExistence type="predicted"/>
<name>A0C6S4_PARTE</name>